<reference evidence="2" key="1">
    <citation type="submission" date="2023-03" db="EMBL/GenBank/DDBJ databases">
        <title>MT1 and MT2 Draft Genomes of Novel Species.</title>
        <authorList>
            <person name="Venkateswaran K."/>
        </authorList>
    </citation>
    <scope>NUCLEOTIDE SEQUENCE</scope>
    <source>
        <strain evidence="2">F6_3S_P_2</strain>
    </source>
</reference>
<dbReference type="Pfam" id="PF10041">
    <property type="entry name" value="DUF2277"/>
    <property type="match status" value="1"/>
</dbReference>
<sequence length="93" mass="10520">MCRNIKTLFNFHPPATTDEIYAASLQYVRKVSGFSKPSKANEDAINRAVEEVVIATQNLLNTLVTNAEPRNREVEAERAKARNAKRFGLENRD</sequence>
<evidence type="ECO:0000256" key="1">
    <source>
        <dbReference type="SAM" id="MobiDB-lite"/>
    </source>
</evidence>
<proteinExistence type="predicted"/>
<feature type="compositionally biased region" description="Basic and acidic residues" evidence="1">
    <location>
        <begin position="71"/>
        <end position="80"/>
    </location>
</feature>
<gene>
    <name evidence="2" type="ORF">P5G49_11990</name>
</gene>
<evidence type="ECO:0000313" key="2">
    <source>
        <dbReference type="EMBL" id="MDN4608190.1"/>
    </source>
</evidence>
<dbReference type="RefSeq" id="WP_301244108.1">
    <property type="nucleotide sequence ID" value="NZ_JAROCC010000009.1"/>
</dbReference>
<feature type="region of interest" description="Disordered" evidence="1">
    <location>
        <begin position="71"/>
        <end position="93"/>
    </location>
</feature>
<keyword evidence="3" id="KW-1185">Reference proteome</keyword>
<dbReference type="InterPro" id="IPR018735">
    <property type="entry name" value="DUF2277"/>
</dbReference>
<dbReference type="Proteomes" id="UP001175097">
    <property type="component" value="Unassembled WGS sequence"/>
</dbReference>
<accession>A0ABT8JSV4</accession>
<protein>
    <submittedName>
        <fullName evidence="2">DUF2277 domain-containing protein</fullName>
    </submittedName>
</protein>
<comment type="caution">
    <text evidence="2">The sequence shown here is derived from an EMBL/GenBank/DDBJ whole genome shotgun (WGS) entry which is preliminary data.</text>
</comment>
<organism evidence="2 3">
    <name type="scientific">Sporosarcina highlanderae</name>
    <dbReference type="NCBI Taxonomy" id="3035916"/>
    <lineage>
        <taxon>Bacteria</taxon>
        <taxon>Bacillati</taxon>
        <taxon>Bacillota</taxon>
        <taxon>Bacilli</taxon>
        <taxon>Bacillales</taxon>
        <taxon>Caryophanaceae</taxon>
        <taxon>Sporosarcina</taxon>
    </lineage>
</organism>
<evidence type="ECO:0000313" key="3">
    <source>
        <dbReference type="Proteomes" id="UP001175097"/>
    </source>
</evidence>
<name>A0ABT8JSV4_9BACL</name>
<dbReference type="EMBL" id="JAROCC010000009">
    <property type="protein sequence ID" value="MDN4608190.1"/>
    <property type="molecule type" value="Genomic_DNA"/>
</dbReference>